<organism evidence="1 2">
    <name type="scientific">Dentiscutata heterogama</name>
    <dbReference type="NCBI Taxonomy" id="1316150"/>
    <lineage>
        <taxon>Eukaryota</taxon>
        <taxon>Fungi</taxon>
        <taxon>Fungi incertae sedis</taxon>
        <taxon>Mucoromycota</taxon>
        <taxon>Glomeromycotina</taxon>
        <taxon>Glomeromycetes</taxon>
        <taxon>Diversisporales</taxon>
        <taxon>Gigasporaceae</taxon>
        <taxon>Dentiscutata</taxon>
    </lineage>
</organism>
<proteinExistence type="predicted"/>
<feature type="non-terminal residue" evidence="1">
    <location>
        <position position="1"/>
    </location>
</feature>
<protein>
    <submittedName>
        <fullName evidence="1">11471_t:CDS:1</fullName>
    </submittedName>
</protein>
<name>A0ACA9QQ12_9GLOM</name>
<evidence type="ECO:0000313" key="1">
    <source>
        <dbReference type="EMBL" id="CAG8761867.1"/>
    </source>
</evidence>
<comment type="caution">
    <text evidence="1">The sequence shown here is derived from an EMBL/GenBank/DDBJ whole genome shotgun (WGS) entry which is preliminary data.</text>
</comment>
<dbReference type="EMBL" id="CAJVPU010051733">
    <property type="protein sequence ID" value="CAG8761867.1"/>
    <property type="molecule type" value="Genomic_DNA"/>
</dbReference>
<accession>A0ACA9QQ12</accession>
<sequence>VEKDKKLITAKAHNKDYKATILYSKKKKYYTRKSATIGEIQSALYIANKVESIDSSSKYEFEEEALK</sequence>
<evidence type="ECO:0000313" key="2">
    <source>
        <dbReference type="Proteomes" id="UP000789702"/>
    </source>
</evidence>
<reference evidence="1" key="1">
    <citation type="submission" date="2021-06" db="EMBL/GenBank/DDBJ databases">
        <authorList>
            <person name="Kallberg Y."/>
            <person name="Tangrot J."/>
            <person name="Rosling A."/>
        </authorList>
    </citation>
    <scope>NUCLEOTIDE SEQUENCE</scope>
    <source>
        <strain evidence="1">IL203A</strain>
    </source>
</reference>
<gene>
    <name evidence="1" type="ORF">DHETER_LOCUS15314</name>
</gene>
<keyword evidence="2" id="KW-1185">Reference proteome</keyword>
<dbReference type="Proteomes" id="UP000789702">
    <property type="component" value="Unassembled WGS sequence"/>
</dbReference>